<dbReference type="EMBL" id="NSDI01000001">
    <property type="protein sequence ID" value="RIY38147.1"/>
    <property type="molecule type" value="Genomic_DNA"/>
</dbReference>
<sequence length="517" mass="59631">MTMIKKVILALPLAMVLYSCNKDTSENLNSTSQTILIQKEGVVDGRYHFSSSESLSQTVAEMRENDALLAQTMKTLYLEGFRSKSPIGDIENDQELIRIYNKPSLTSRSLNEDEDEMDEEEGSLIADPVLSSYVNEDNEIVVDNVIYKFTPKGIFFSSLKDIEKLYSYLETIDKEELSKEEVLRLREYSYGNTQVSDGVFRFIAPITEEERAILDKERNQMVQRTPIEDLQPIIGNLPLTNGKNNWFLHTITGQSTVSEDYFDRRHRVKTEFWNQNYGFYKSVGISVRNQVRRLRVWWASDADELSLGINYIHLKYKIPTAPMPQAYVNFNTNPNPLTYMYKGQIYFDNTSGSIINTLRTEKIELPFFKFNNREVLNIFIPNIPVIGGRVNYSLHTNDILSQGNIAEIYKQGIKMLKSMAPEQKEFVAVKENKFQNEFDVVYFTERYQATNTNKIKKHISRDYGVFLGLEMVGKNSQGFSYSPIIGVPPLKSYSVIKVDFYGMARRGNQWKGARLVF</sequence>
<gene>
    <name evidence="2" type="ORF">CKY20_00960</name>
</gene>
<feature type="signal peptide" evidence="1">
    <location>
        <begin position="1"/>
        <end position="21"/>
    </location>
</feature>
<evidence type="ECO:0000313" key="2">
    <source>
        <dbReference type="EMBL" id="RIY38147.1"/>
    </source>
</evidence>
<accession>A0A3A1YQ61</accession>
<organism evidence="2 3">
    <name type="scientific">Capnocytophaga canis</name>
    <dbReference type="NCBI Taxonomy" id="1848903"/>
    <lineage>
        <taxon>Bacteria</taxon>
        <taxon>Pseudomonadati</taxon>
        <taxon>Bacteroidota</taxon>
        <taxon>Flavobacteriia</taxon>
        <taxon>Flavobacteriales</taxon>
        <taxon>Flavobacteriaceae</taxon>
        <taxon>Capnocytophaga</taxon>
    </lineage>
</organism>
<evidence type="ECO:0000313" key="3">
    <source>
        <dbReference type="Proteomes" id="UP000265497"/>
    </source>
</evidence>
<dbReference type="Proteomes" id="UP000265497">
    <property type="component" value="Unassembled WGS sequence"/>
</dbReference>
<reference evidence="2 3" key="1">
    <citation type="submission" date="2017-08" db="EMBL/GenBank/DDBJ databases">
        <title>Capnocytophaga canis 17-158 assembly.</title>
        <authorList>
            <person name="Gulvik C.A."/>
        </authorList>
    </citation>
    <scope>NUCLEOTIDE SEQUENCE [LARGE SCALE GENOMIC DNA]</scope>
    <source>
        <strain evidence="2 3">17-158</strain>
    </source>
</reference>
<protein>
    <submittedName>
        <fullName evidence="2">Uncharacterized protein</fullName>
    </submittedName>
</protein>
<feature type="chain" id="PRO_5017368179" evidence="1">
    <location>
        <begin position="22"/>
        <end position="517"/>
    </location>
</feature>
<comment type="caution">
    <text evidence="2">The sequence shown here is derived from an EMBL/GenBank/DDBJ whole genome shotgun (WGS) entry which is preliminary data.</text>
</comment>
<dbReference type="AlphaFoldDB" id="A0A3A1YQ61"/>
<name>A0A3A1YQ61_9FLAO</name>
<keyword evidence="1" id="KW-0732">Signal</keyword>
<proteinExistence type="predicted"/>
<evidence type="ECO:0000256" key="1">
    <source>
        <dbReference type="SAM" id="SignalP"/>
    </source>
</evidence>
<dbReference type="PROSITE" id="PS51257">
    <property type="entry name" value="PROKAR_LIPOPROTEIN"/>
    <property type="match status" value="1"/>
</dbReference>